<keyword evidence="2" id="KW-0812">Transmembrane</keyword>
<keyword evidence="2" id="KW-1133">Transmembrane helix</keyword>
<feature type="region of interest" description="Disordered" evidence="1">
    <location>
        <begin position="81"/>
        <end position="102"/>
    </location>
</feature>
<feature type="region of interest" description="Disordered" evidence="1">
    <location>
        <begin position="171"/>
        <end position="197"/>
    </location>
</feature>
<feature type="compositionally biased region" description="Basic and acidic residues" evidence="1">
    <location>
        <begin position="174"/>
        <end position="189"/>
    </location>
</feature>
<evidence type="ECO:0000256" key="1">
    <source>
        <dbReference type="SAM" id="MobiDB-lite"/>
    </source>
</evidence>
<dbReference type="EMBL" id="AK355285">
    <property type="protein sequence ID" value="BAJ86504.1"/>
    <property type="molecule type" value="mRNA"/>
</dbReference>
<reference evidence="3" key="1">
    <citation type="journal article" date="2011" name="Plant Physiol.">
        <title>Comprehensive sequence analysis of 24,783 barley full-length cDNAs derived from 12 clone libraries.</title>
        <authorList>
            <person name="Matsumoto T."/>
            <person name="Tanaka T."/>
            <person name="Sakai H."/>
            <person name="Amano N."/>
            <person name="Kanamori H."/>
            <person name="Kurita K."/>
            <person name="Kikuta A."/>
            <person name="Kamiya K."/>
            <person name="Yamamoto M."/>
            <person name="Ikawa H."/>
            <person name="Fujii N."/>
            <person name="Hori K."/>
            <person name="Itoh T."/>
            <person name="Sato K."/>
        </authorList>
    </citation>
    <scope>NUCLEOTIDE SEQUENCE</scope>
    <source>
        <tissue evidence="3">Shoot</tissue>
    </source>
</reference>
<keyword evidence="2" id="KW-0472">Membrane</keyword>
<feature type="region of interest" description="Disordered" evidence="1">
    <location>
        <begin position="1"/>
        <end position="68"/>
    </location>
</feature>
<dbReference type="AlphaFoldDB" id="F2CUI3"/>
<feature type="compositionally biased region" description="Polar residues" evidence="1">
    <location>
        <begin position="26"/>
        <end position="35"/>
    </location>
</feature>
<protein>
    <submittedName>
        <fullName evidence="3">Predicted protein</fullName>
    </submittedName>
</protein>
<feature type="transmembrane region" description="Helical" evidence="2">
    <location>
        <begin position="110"/>
        <end position="128"/>
    </location>
</feature>
<proteinExistence type="evidence at transcript level"/>
<accession>F2CUI3</accession>
<evidence type="ECO:0000256" key="2">
    <source>
        <dbReference type="SAM" id="Phobius"/>
    </source>
</evidence>
<evidence type="ECO:0000313" key="3">
    <source>
        <dbReference type="EMBL" id="BAJ86504.1"/>
    </source>
</evidence>
<feature type="transmembrane region" description="Helical" evidence="2">
    <location>
        <begin position="134"/>
        <end position="156"/>
    </location>
</feature>
<organism evidence="3">
    <name type="scientific">Hordeum vulgare subsp. vulgare</name>
    <name type="common">Domesticated barley</name>
    <dbReference type="NCBI Taxonomy" id="112509"/>
    <lineage>
        <taxon>Eukaryota</taxon>
        <taxon>Viridiplantae</taxon>
        <taxon>Streptophyta</taxon>
        <taxon>Embryophyta</taxon>
        <taxon>Tracheophyta</taxon>
        <taxon>Spermatophyta</taxon>
        <taxon>Magnoliopsida</taxon>
        <taxon>Liliopsida</taxon>
        <taxon>Poales</taxon>
        <taxon>Poaceae</taxon>
        <taxon>BOP clade</taxon>
        <taxon>Pooideae</taxon>
        <taxon>Triticodae</taxon>
        <taxon>Triticeae</taxon>
        <taxon>Hordeinae</taxon>
        <taxon>Hordeum</taxon>
    </lineage>
</organism>
<sequence length="197" mass="21484">MWSGGAAPDQHREGEGIPDGIHQSYGIHQSETTTGADGRVDVERCRRPTGWPSRQTPPIPRLARAPGHRLVPSPPSLPWRLAAGGGLPSPPPSPDPHPDPDSTALCRKSALPLCVCVCVFFPCGFVHVRSVLICAILCGFYSSFYVAILGVCASLFQSVIGRSRRRGSSLFSGRAKEDNVRRTKTETWHSRRGHRRV</sequence>
<name>F2CUI3_HORVV</name>